<protein>
    <recommendedName>
        <fullName evidence="4">Secreted protein</fullName>
    </recommendedName>
</protein>
<evidence type="ECO:0000256" key="1">
    <source>
        <dbReference type="SAM" id="MobiDB-lite"/>
    </source>
</evidence>
<comment type="caution">
    <text evidence="2">The sequence shown here is derived from an EMBL/GenBank/DDBJ whole genome shotgun (WGS) entry which is preliminary data.</text>
</comment>
<accession>A0AAV7MK52</accession>
<proteinExistence type="predicted"/>
<dbReference type="AlphaFoldDB" id="A0AAV7MK52"/>
<sequence>MAVRRTYRSMAACLSILSGSVNVRDVNRLHSSMYTENKRRTQSQGKTTGPKKAILGVWSGSAVRQAELAVLTSLIGMCAQEEKPHQPRSRTLSIRLQCVTGPERIMGRK</sequence>
<keyword evidence="3" id="KW-1185">Reference proteome</keyword>
<reference evidence="2" key="1">
    <citation type="journal article" date="2022" name="bioRxiv">
        <title>Sequencing and chromosome-scale assembly of the giantPleurodeles waltlgenome.</title>
        <authorList>
            <person name="Brown T."/>
            <person name="Elewa A."/>
            <person name="Iarovenko S."/>
            <person name="Subramanian E."/>
            <person name="Araus A.J."/>
            <person name="Petzold A."/>
            <person name="Susuki M."/>
            <person name="Suzuki K.-i.T."/>
            <person name="Hayashi T."/>
            <person name="Toyoda A."/>
            <person name="Oliveira C."/>
            <person name="Osipova E."/>
            <person name="Leigh N.D."/>
            <person name="Simon A."/>
            <person name="Yun M.H."/>
        </authorList>
    </citation>
    <scope>NUCLEOTIDE SEQUENCE</scope>
    <source>
        <strain evidence="2">20211129_DDA</strain>
        <tissue evidence="2">Liver</tissue>
    </source>
</reference>
<name>A0AAV7MK52_PLEWA</name>
<evidence type="ECO:0000313" key="2">
    <source>
        <dbReference type="EMBL" id="KAJ1104176.1"/>
    </source>
</evidence>
<organism evidence="2 3">
    <name type="scientific">Pleurodeles waltl</name>
    <name type="common">Iberian ribbed newt</name>
    <dbReference type="NCBI Taxonomy" id="8319"/>
    <lineage>
        <taxon>Eukaryota</taxon>
        <taxon>Metazoa</taxon>
        <taxon>Chordata</taxon>
        <taxon>Craniata</taxon>
        <taxon>Vertebrata</taxon>
        <taxon>Euteleostomi</taxon>
        <taxon>Amphibia</taxon>
        <taxon>Batrachia</taxon>
        <taxon>Caudata</taxon>
        <taxon>Salamandroidea</taxon>
        <taxon>Salamandridae</taxon>
        <taxon>Pleurodelinae</taxon>
        <taxon>Pleurodeles</taxon>
    </lineage>
</organism>
<dbReference type="EMBL" id="JANPWB010000013">
    <property type="protein sequence ID" value="KAJ1104176.1"/>
    <property type="molecule type" value="Genomic_DNA"/>
</dbReference>
<evidence type="ECO:0000313" key="3">
    <source>
        <dbReference type="Proteomes" id="UP001066276"/>
    </source>
</evidence>
<evidence type="ECO:0008006" key="4">
    <source>
        <dbReference type="Google" id="ProtNLM"/>
    </source>
</evidence>
<gene>
    <name evidence="2" type="ORF">NDU88_001589</name>
</gene>
<dbReference type="Proteomes" id="UP001066276">
    <property type="component" value="Chromosome 9"/>
</dbReference>
<feature type="region of interest" description="Disordered" evidence="1">
    <location>
        <begin position="32"/>
        <end position="51"/>
    </location>
</feature>